<dbReference type="EMBL" id="CP071503">
    <property type="protein sequence ID" value="QSX32669.1"/>
    <property type="molecule type" value="Genomic_DNA"/>
</dbReference>
<evidence type="ECO:0000256" key="2">
    <source>
        <dbReference type="ARBA" id="ARBA00022448"/>
    </source>
</evidence>
<evidence type="ECO:0000256" key="5">
    <source>
        <dbReference type="ARBA" id="ARBA00023077"/>
    </source>
</evidence>
<feature type="chain" id="PRO_5047034643" evidence="10">
    <location>
        <begin position="32"/>
        <end position="887"/>
    </location>
</feature>
<dbReference type="Pfam" id="PF00593">
    <property type="entry name" value="TonB_dep_Rec_b-barrel"/>
    <property type="match status" value="1"/>
</dbReference>
<dbReference type="PANTHER" id="PTHR40980">
    <property type="entry name" value="PLUG DOMAIN-CONTAINING PROTEIN"/>
    <property type="match status" value="1"/>
</dbReference>
<dbReference type="NCBIfam" id="TIGR01782">
    <property type="entry name" value="TonB-Xanth-Caul"/>
    <property type="match status" value="1"/>
</dbReference>
<dbReference type="Proteomes" id="UP000662770">
    <property type="component" value="Chromosome"/>
</dbReference>
<proteinExistence type="inferred from homology"/>
<dbReference type="PROSITE" id="PS52016">
    <property type="entry name" value="TONB_DEPENDENT_REC_3"/>
    <property type="match status" value="1"/>
</dbReference>
<dbReference type="PANTHER" id="PTHR40980:SF3">
    <property type="entry name" value="TONB-DEPENDENT RECEPTOR-LIKE BETA-BARREL DOMAIN-CONTAINING PROTEIN"/>
    <property type="match status" value="1"/>
</dbReference>
<keyword evidence="2 8" id="KW-0813">Transport</keyword>
<gene>
    <name evidence="13" type="ORF">JYB87_13030</name>
</gene>
<keyword evidence="5 9" id="KW-0798">TonB box</keyword>
<evidence type="ECO:0000256" key="4">
    <source>
        <dbReference type="ARBA" id="ARBA00022692"/>
    </source>
</evidence>
<keyword evidence="3 8" id="KW-1134">Transmembrane beta strand</keyword>
<evidence type="ECO:0000259" key="11">
    <source>
        <dbReference type="Pfam" id="PF00593"/>
    </source>
</evidence>
<dbReference type="RefSeq" id="WP_207353910.1">
    <property type="nucleotide sequence ID" value="NZ_CP071503.1"/>
</dbReference>
<dbReference type="InterPro" id="IPR036942">
    <property type="entry name" value="Beta-barrel_TonB_sf"/>
</dbReference>
<evidence type="ECO:0000259" key="12">
    <source>
        <dbReference type="Pfam" id="PF07715"/>
    </source>
</evidence>
<dbReference type="Gene3D" id="2.40.170.20">
    <property type="entry name" value="TonB-dependent receptor, beta-barrel domain"/>
    <property type="match status" value="1"/>
</dbReference>
<dbReference type="SUPFAM" id="SSF56935">
    <property type="entry name" value="Porins"/>
    <property type="match status" value="1"/>
</dbReference>
<comment type="subcellular location">
    <subcellularLocation>
        <location evidence="1 8">Cell outer membrane</location>
        <topology evidence="1 8">Multi-pass membrane protein</topology>
    </subcellularLocation>
</comment>
<evidence type="ECO:0000256" key="8">
    <source>
        <dbReference type="PROSITE-ProRule" id="PRU01360"/>
    </source>
</evidence>
<sequence length="887" mass="98676">MTKLLKFAPPKHTILASAVLCALGVMPFAYAEEANEPAAEEQIERIAVTYRASLAAAADLKREDDRVADVITSEDIGKFPTENIAEAIQRIPGVQISNVNGRGSTISVRGLGAQYARTTVNGQSFNSADFTSGFRFDIIQSELASNISVVKSPTADMDAGGLSGTINIDTANPLSYDERKLLVSAKGQYSEFSPTGDVTPKGTVTYIDQFLDSTVGVFLNAGYQELDDRVDNFWIDRWFENEDGTELPRRPRDRRIDRETKRYLYNGAFQWRPTDSFEGKFTAVYAQDKTKQDLNQLVFGFDRDYTFANSADTDGVFTNVSTSNIWAENNRQLEDKDAVSQGYTLQGKYELDNWTISGVLNYTTGKATQVEDAVILATYLSADLDISNPDDVYMSLGGTDLSDPSTWAQENLIRNEYPNGATRIMESKESSAQLDIKRTFDGFFSAVSFGSKFRHETFDRNVWRTDRITIGDAAPEDLPPFEDSYGMVSGFLDNQYSIPHSWAIPDIQAYKDALVAEGVTIPTLFAAQSSYSIDRDIWSAYLKLDFQSEIGDFPIRGNVGGRYERTSRDLNTFLTGEQHPTNEDIREVLGSYTTSYDYSNFLPSLNVSMELNEEMLIRFAAAKVLVRPIITGDTQLAASESSGANSEGTRTYAINLGQPDMKAMTANQVDLGWEWYYGEGDSLTISGFWKGIRNGTVSEYTCPADYNGTPLSNNGENCVDASGNIYEIMTTYNDDSTLNIKGYEVAWNQGLDQFLPLEGFGISANYTRIYVGDSEGYTLTNSSEQTWNLTGYWENEAFSARVSLNHRSPYVQDNTDSFFAREGRVVDGRNQIDMLLGWNATDNLSVRLGALNITGNDETAFRSDSAHVWQTTSVIGRSYYLNATYSF</sequence>
<dbReference type="InterPro" id="IPR037066">
    <property type="entry name" value="Plug_dom_sf"/>
</dbReference>
<feature type="signal peptide" evidence="10">
    <location>
        <begin position="1"/>
        <end position="31"/>
    </location>
</feature>
<accession>A0ABX7QMK4</accession>
<evidence type="ECO:0000256" key="7">
    <source>
        <dbReference type="ARBA" id="ARBA00023237"/>
    </source>
</evidence>
<keyword evidence="4 8" id="KW-0812">Transmembrane</keyword>
<comment type="similarity">
    <text evidence="8 9">Belongs to the TonB-dependent receptor family.</text>
</comment>
<dbReference type="CDD" id="cd01347">
    <property type="entry name" value="ligand_gated_channel"/>
    <property type="match status" value="1"/>
</dbReference>
<name>A0ABX7QMK4_9GAMM</name>
<dbReference type="Pfam" id="PF07715">
    <property type="entry name" value="Plug"/>
    <property type="match status" value="1"/>
</dbReference>
<dbReference type="Gene3D" id="2.170.130.10">
    <property type="entry name" value="TonB-dependent receptor, plug domain"/>
    <property type="match status" value="1"/>
</dbReference>
<keyword evidence="10" id="KW-0732">Signal</keyword>
<keyword evidence="14" id="KW-1185">Reference proteome</keyword>
<evidence type="ECO:0000313" key="13">
    <source>
        <dbReference type="EMBL" id="QSX32669.1"/>
    </source>
</evidence>
<dbReference type="InterPro" id="IPR000531">
    <property type="entry name" value="Beta-barrel_TonB"/>
</dbReference>
<organism evidence="13 14">
    <name type="scientific">Shewanella avicenniae</name>
    <dbReference type="NCBI Taxonomy" id="2814294"/>
    <lineage>
        <taxon>Bacteria</taxon>
        <taxon>Pseudomonadati</taxon>
        <taxon>Pseudomonadota</taxon>
        <taxon>Gammaproteobacteria</taxon>
        <taxon>Alteromonadales</taxon>
        <taxon>Shewanellaceae</taxon>
        <taxon>Shewanella</taxon>
    </lineage>
</organism>
<evidence type="ECO:0000256" key="9">
    <source>
        <dbReference type="RuleBase" id="RU003357"/>
    </source>
</evidence>
<keyword evidence="6 8" id="KW-0472">Membrane</keyword>
<evidence type="ECO:0000256" key="10">
    <source>
        <dbReference type="SAM" id="SignalP"/>
    </source>
</evidence>
<keyword evidence="7 8" id="KW-0998">Cell outer membrane</keyword>
<dbReference type="InterPro" id="IPR012910">
    <property type="entry name" value="Plug_dom"/>
</dbReference>
<evidence type="ECO:0000256" key="6">
    <source>
        <dbReference type="ARBA" id="ARBA00023136"/>
    </source>
</evidence>
<reference evidence="13 14" key="1">
    <citation type="submission" date="2021-03" db="EMBL/GenBank/DDBJ databases">
        <title>Novel species identification of genus Shewanella.</title>
        <authorList>
            <person name="Liu G."/>
            <person name="Zhang Q."/>
        </authorList>
    </citation>
    <scope>NUCLEOTIDE SEQUENCE [LARGE SCALE GENOMIC DNA]</scope>
    <source>
        <strain evidence="13 14">FJAT-51800</strain>
    </source>
</reference>
<protein>
    <submittedName>
        <fullName evidence="13">TonB-dependent receptor</fullName>
    </submittedName>
</protein>
<evidence type="ECO:0000256" key="1">
    <source>
        <dbReference type="ARBA" id="ARBA00004571"/>
    </source>
</evidence>
<feature type="domain" description="TonB-dependent receptor-like beta-barrel" evidence="11">
    <location>
        <begin position="290"/>
        <end position="853"/>
    </location>
</feature>
<evidence type="ECO:0000313" key="14">
    <source>
        <dbReference type="Proteomes" id="UP000662770"/>
    </source>
</evidence>
<dbReference type="InterPro" id="IPR010104">
    <property type="entry name" value="TonB_rcpt_bac"/>
</dbReference>
<evidence type="ECO:0000256" key="3">
    <source>
        <dbReference type="ARBA" id="ARBA00022452"/>
    </source>
</evidence>
<keyword evidence="13" id="KW-0675">Receptor</keyword>
<dbReference type="InterPro" id="IPR039426">
    <property type="entry name" value="TonB-dep_rcpt-like"/>
</dbReference>
<feature type="domain" description="TonB-dependent receptor plug" evidence="12">
    <location>
        <begin position="67"/>
        <end position="165"/>
    </location>
</feature>